<dbReference type="PANTHER" id="PTHR19297:SF191">
    <property type="entry name" value="PROTEIN XYLOSYLTRANSFERASE"/>
    <property type="match status" value="1"/>
</dbReference>
<evidence type="ECO:0000256" key="5">
    <source>
        <dbReference type="ARBA" id="ARBA00022692"/>
    </source>
</evidence>
<dbReference type="EMBL" id="JAODUP010000424">
    <property type="protein sequence ID" value="KAK2150091.1"/>
    <property type="molecule type" value="Genomic_DNA"/>
</dbReference>
<keyword evidence="9" id="KW-0325">Glycoprotein</keyword>
<reference evidence="11" key="1">
    <citation type="journal article" date="2023" name="Mol. Biol. Evol.">
        <title>Third-Generation Sequencing Reveals the Adaptive Role of the Epigenome in Three Deep-Sea Polychaetes.</title>
        <authorList>
            <person name="Perez M."/>
            <person name="Aroh O."/>
            <person name="Sun Y."/>
            <person name="Lan Y."/>
            <person name="Juniper S.K."/>
            <person name="Young C.R."/>
            <person name="Angers B."/>
            <person name="Qian P.Y."/>
        </authorList>
    </citation>
    <scope>NUCLEOTIDE SEQUENCE</scope>
    <source>
        <strain evidence="11">P08H-3</strain>
    </source>
</reference>
<evidence type="ECO:0000256" key="3">
    <source>
        <dbReference type="ARBA" id="ARBA00022676"/>
    </source>
</evidence>
<keyword evidence="8" id="KW-0472">Membrane</keyword>
<evidence type="ECO:0000256" key="4">
    <source>
        <dbReference type="ARBA" id="ARBA00022679"/>
    </source>
</evidence>
<gene>
    <name evidence="11" type="ORF">LSH36_424g02095</name>
</gene>
<keyword evidence="3" id="KW-0328">Glycosyltransferase</keyword>
<name>A0AAD9JBU9_9ANNE</name>
<evidence type="ECO:0000313" key="12">
    <source>
        <dbReference type="Proteomes" id="UP001208570"/>
    </source>
</evidence>
<evidence type="ECO:0000256" key="6">
    <source>
        <dbReference type="ARBA" id="ARBA00022968"/>
    </source>
</evidence>
<evidence type="ECO:0000256" key="9">
    <source>
        <dbReference type="ARBA" id="ARBA00023180"/>
    </source>
</evidence>
<dbReference type="Pfam" id="PF02485">
    <property type="entry name" value="Branch"/>
    <property type="match status" value="1"/>
</dbReference>
<comment type="pathway">
    <text evidence="2">Protein modification; protein glycosylation.</text>
</comment>
<evidence type="ECO:0000256" key="2">
    <source>
        <dbReference type="ARBA" id="ARBA00004922"/>
    </source>
</evidence>
<dbReference type="InterPro" id="IPR003406">
    <property type="entry name" value="Glyco_trans_14"/>
</dbReference>
<dbReference type="AlphaFoldDB" id="A0AAD9JBU9"/>
<comment type="caution">
    <text evidence="11">The sequence shown here is derived from an EMBL/GenBank/DDBJ whole genome shotgun (WGS) entry which is preliminary data.</text>
</comment>
<organism evidence="11 12">
    <name type="scientific">Paralvinella palmiformis</name>
    <dbReference type="NCBI Taxonomy" id="53620"/>
    <lineage>
        <taxon>Eukaryota</taxon>
        <taxon>Metazoa</taxon>
        <taxon>Spiralia</taxon>
        <taxon>Lophotrochozoa</taxon>
        <taxon>Annelida</taxon>
        <taxon>Polychaeta</taxon>
        <taxon>Sedentaria</taxon>
        <taxon>Canalipalpata</taxon>
        <taxon>Terebellida</taxon>
        <taxon>Terebelliformia</taxon>
        <taxon>Alvinellidae</taxon>
        <taxon>Paralvinella</taxon>
    </lineage>
</organism>
<evidence type="ECO:0000256" key="8">
    <source>
        <dbReference type="ARBA" id="ARBA00023136"/>
    </source>
</evidence>
<evidence type="ECO:0000256" key="1">
    <source>
        <dbReference type="ARBA" id="ARBA00004606"/>
    </source>
</evidence>
<keyword evidence="4" id="KW-0808">Transferase</keyword>
<dbReference type="PANTHER" id="PTHR19297">
    <property type="entry name" value="GLYCOSYLTRANSFERASE 14 FAMILY MEMBER"/>
    <property type="match status" value="1"/>
</dbReference>
<comment type="subcellular location">
    <subcellularLocation>
        <location evidence="1">Membrane</location>
        <topology evidence="1">Single-pass type II membrane protein</topology>
    </subcellularLocation>
</comment>
<dbReference type="Proteomes" id="UP001208570">
    <property type="component" value="Unassembled WGS sequence"/>
</dbReference>
<comment type="similarity">
    <text evidence="10">Belongs to the glycosyltransferase 14 family.</text>
</comment>
<keyword evidence="7" id="KW-1133">Transmembrane helix</keyword>
<keyword evidence="6" id="KW-0735">Signal-anchor</keyword>
<dbReference type="GO" id="GO:0008375">
    <property type="term" value="F:acetylglucosaminyltransferase activity"/>
    <property type="evidence" value="ECO:0007669"/>
    <property type="project" value="TreeGrafter"/>
</dbReference>
<proteinExistence type="inferred from homology"/>
<accession>A0AAD9JBU9</accession>
<evidence type="ECO:0000256" key="10">
    <source>
        <dbReference type="ARBA" id="ARBA00038150"/>
    </source>
</evidence>
<keyword evidence="5" id="KW-0812">Transmembrane</keyword>
<sequence length="550" mass="62923">MALDYSKAIRNIIILAALTVLPICLLLVQCCTPSLGGDETSTVVLSTRLWRVRNATDGDGRRLASLFRSFGEKLGNKSRRQRPSSSTSLREASARLITVNIGILNATSRDEADYADLDYKILHQMDIDESESGIYYRRKAILDSRRATTTARPNTSLDEPVNCALVFNADENEIRRVKRKLQRDEPAAGDDEIMRKTENCSSYVAEAGYITRVLSEAEADFPLAFGIRLHDRAVQAEKLLRTIYRPNNIYCIYVDAKSNRSTYEAMRSVASCLPNVFIASKLDRYVYATFSPIKADLQCMRDALARGASWKYFLNLAGSEFPLKTNREIVEILKTLNGSNDIEQYPFPTHYYHRFWWRHLVIGDTLVNTSELKEAFHPNVSLQKGCSYNSFSRPFVEWLFRDEVARRFINWTKDMDSPDELVWATLNHLPNTPGGYDVMVTQVAKTFLSREVIWDSSAAYCHGSKMVRGICILSVGDLQWLSNRWEMFANKFDIYFDHYALDCLEEALRNRTLNPAPDRDINWYGIYAAPHVTAEPTPSRKENIRRHGYI</sequence>
<dbReference type="GO" id="GO:0016020">
    <property type="term" value="C:membrane"/>
    <property type="evidence" value="ECO:0007669"/>
    <property type="project" value="UniProtKB-SubCell"/>
</dbReference>
<protein>
    <submittedName>
        <fullName evidence="11">Uncharacterized protein</fullName>
    </submittedName>
</protein>
<evidence type="ECO:0000256" key="7">
    <source>
        <dbReference type="ARBA" id="ARBA00022989"/>
    </source>
</evidence>
<evidence type="ECO:0000313" key="11">
    <source>
        <dbReference type="EMBL" id="KAK2150091.1"/>
    </source>
</evidence>
<keyword evidence="12" id="KW-1185">Reference proteome</keyword>